<dbReference type="EC" id="2.7.13.3" evidence="2"/>
<comment type="catalytic activity">
    <reaction evidence="1">
        <text>ATP + protein L-histidine = ADP + protein N-phospho-L-histidine.</text>
        <dbReference type="EC" id="2.7.13.3"/>
    </reaction>
</comment>
<dbReference type="PANTHER" id="PTHR24421">
    <property type="entry name" value="NITRATE/NITRITE SENSOR PROTEIN NARX-RELATED"/>
    <property type="match status" value="1"/>
</dbReference>
<keyword evidence="5" id="KW-0547">Nucleotide-binding</keyword>
<dbReference type="EMBL" id="JBHTLX010000006">
    <property type="protein sequence ID" value="MFD1247130.1"/>
    <property type="molecule type" value="Genomic_DNA"/>
</dbReference>
<dbReference type="Gene3D" id="3.30.565.10">
    <property type="entry name" value="Histidine kinase-like ATPase, C-terminal domain"/>
    <property type="match status" value="1"/>
</dbReference>
<feature type="transmembrane region" description="Helical" evidence="9">
    <location>
        <begin position="48"/>
        <end position="68"/>
    </location>
</feature>
<name>A0ABW3VYB6_9ACTN</name>
<keyword evidence="7" id="KW-0067">ATP-binding</keyword>
<dbReference type="GO" id="GO:0016301">
    <property type="term" value="F:kinase activity"/>
    <property type="evidence" value="ECO:0007669"/>
    <property type="project" value="UniProtKB-KW"/>
</dbReference>
<feature type="transmembrane region" description="Helical" evidence="9">
    <location>
        <begin position="144"/>
        <end position="163"/>
    </location>
</feature>
<sequence>MLRWLRAQIEDNLDARHILCPWWVPVVCTTGQVVSVLGALWFRDALWPLDPLALCLVLVLVSPVLAFAVDRWLPWWLDIAGALVAAVLLMLHPPDGVVDLAPALLALVTAEITARDGLRQGAIVGIVSQAIVAGAALGPGVAGMPVHVLEIMLGFLVGAMLLWQMRALAAEREARTRAWEQATTAERQRITREVHDLVAHSLSVTLLQITGVRHGLDYVREADGAEEREQSIDDIDAALASAEQVGRKAMTDIRMVMSDLAGGRSERHTLPQASDIAGLVRELQGAGMAIEYLEAGDLTTVPHAEGLGLYRIAQESLANAAKYAGKQVPVHVRLTVNGASTRLTVSNALPATGRARPDGLNLGMAGMEARAAQLGARFNAGQYGGAWVVDVHLRPHSRRAKPPYPLTIEIPRLA</sequence>
<evidence type="ECO:0000256" key="5">
    <source>
        <dbReference type="ARBA" id="ARBA00022741"/>
    </source>
</evidence>
<dbReference type="InterPro" id="IPR036890">
    <property type="entry name" value="HATPase_C_sf"/>
</dbReference>
<dbReference type="CDD" id="cd16917">
    <property type="entry name" value="HATPase_UhpB-NarQ-NarX-like"/>
    <property type="match status" value="1"/>
</dbReference>
<feature type="domain" description="Signal transduction histidine kinase subgroup 3 dimerisation and phosphoacceptor" evidence="10">
    <location>
        <begin position="186"/>
        <end position="260"/>
    </location>
</feature>
<evidence type="ECO:0000256" key="2">
    <source>
        <dbReference type="ARBA" id="ARBA00012438"/>
    </source>
</evidence>
<evidence type="ECO:0000256" key="9">
    <source>
        <dbReference type="SAM" id="Phobius"/>
    </source>
</evidence>
<keyword evidence="9" id="KW-0472">Membrane</keyword>
<evidence type="ECO:0000313" key="11">
    <source>
        <dbReference type="EMBL" id="MFD1247130.1"/>
    </source>
</evidence>
<evidence type="ECO:0000256" key="7">
    <source>
        <dbReference type="ARBA" id="ARBA00022840"/>
    </source>
</evidence>
<dbReference type="PANTHER" id="PTHR24421:SF10">
    <property type="entry name" value="NITRATE_NITRITE SENSOR PROTEIN NARQ"/>
    <property type="match status" value="1"/>
</dbReference>
<dbReference type="SUPFAM" id="SSF55874">
    <property type="entry name" value="ATPase domain of HSP90 chaperone/DNA topoisomerase II/histidine kinase"/>
    <property type="match status" value="1"/>
</dbReference>
<dbReference type="Pfam" id="PF07730">
    <property type="entry name" value="HisKA_3"/>
    <property type="match status" value="1"/>
</dbReference>
<keyword evidence="3" id="KW-0597">Phosphoprotein</keyword>
<keyword evidence="12" id="KW-1185">Reference proteome</keyword>
<evidence type="ECO:0000256" key="1">
    <source>
        <dbReference type="ARBA" id="ARBA00000085"/>
    </source>
</evidence>
<evidence type="ECO:0000313" key="12">
    <source>
        <dbReference type="Proteomes" id="UP001597229"/>
    </source>
</evidence>
<dbReference type="InterPro" id="IPR011712">
    <property type="entry name" value="Sig_transdc_His_kin_sub3_dim/P"/>
</dbReference>
<keyword evidence="4" id="KW-0808">Transferase</keyword>
<accession>A0ABW3VYB6</accession>
<feature type="transmembrane region" description="Helical" evidence="9">
    <location>
        <begin position="75"/>
        <end position="91"/>
    </location>
</feature>
<proteinExistence type="predicted"/>
<dbReference type="RefSeq" id="WP_367920433.1">
    <property type="nucleotide sequence ID" value="NZ_BAABAC010000031.1"/>
</dbReference>
<keyword evidence="9" id="KW-0812">Transmembrane</keyword>
<evidence type="ECO:0000256" key="4">
    <source>
        <dbReference type="ARBA" id="ARBA00022679"/>
    </source>
</evidence>
<evidence type="ECO:0000256" key="6">
    <source>
        <dbReference type="ARBA" id="ARBA00022777"/>
    </source>
</evidence>
<keyword evidence="6 11" id="KW-0418">Kinase</keyword>
<protein>
    <recommendedName>
        <fullName evidence="2">histidine kinase</fullName>
        <ecNumber evidence="2">2.7.13.3</ecNumber>
    </recommendedName>
</protein>
<dbReference type="Proteomes" id="UP001597229">
    <property type="component" value="Unassembled WGS sequence"/>
</dbReference>
<feature type="transmembrane region" description="Helical" evidence="9">
    <location>
        <begin position="21"/>
        <end position="42"/>
    </location>
</feature>
<gene>
    <name evidence="11" type="ORF">ACFQ3F_04965</name>
</gene>
<keyword evidence="8" id="KW-0902">Two-component regulatory system</keyword>
<keyword evidence="9" id="KW-1133">Transmembrane helix</keyword>
<dbReference type="InterPro" id="IPR050482">
    <property type="entry name" value="Sensor_HK_TwoCompSys"/>
</dbReference>
<organism evidence="11 12">
    <name type="scientific">Nocardioides ginsengisoli</name>
    <dbReference type="NCBI Taxonomy" id="363868"/>
    <lineage>
        <taxon>Bacteria</taxon>
        <taxon>Bacillati</taxon>
        <taxon>Actinomycetota</taxon>
        <taxon>Actinomycetes</taxon>
        <taxon>Propionibacteriales</taxon>
        <taxon>Nocardioidaceae</taxon>
        <taxon>Nocardioides</taxon>
    </lineage>
</organism>
<evidence type="ECO:0000256" key="8">
    <source>
        <dbReference type="ARBA" id="ARBA00023012"/>
    </source>
</evidence>
<evidence type="ECO:0000256" key="3">
    <source>
        <dbReference type="ARBA" id="ARBA00022553"/>
    </source>
</evidence>
<reference evidence="12" key="1">
    <citation type="journal article" date="2019" name="Int. J. Syst. Evol. Microbiol.">
        <title>The Global Catalogue of Microorganisms (GCM) 10K type strain sequencing project: providing services to taxonomists for standard genome sequencing and annotation.</title>
        <authorList>
            <consortium name="The Broad Institute Genomics Platform"/>
            <consortium name="The Broad Institute Genome Sequencing Center for Infectious Disease"/>
            <person name="Wu L."/>
            <person name="Ma J."/>
        </authorList>
    </citation>
    <scope>NUCLEOTIDE SEQUENCE [LARGE SCALE GENOMIC DNA]</scope>
    <source>
        <strain evidence="12">CCUG 52478</strain>
    </source>
</reference>
<dbReference type="Gene3D" id="1.20.5.1930">
    <property type="match status" value="1"/>
</dbReference>
<evidence type="ECO:0000259" key="10">
    <source>
        <dbReference type="Pfam" id="PF07730"/>
    </source>
</evidence>
<comment type="caution">
    <text evidence="11">The sequence shown here is derived from an EMBL/GenBank/DDBJ whole genome shotgun (WGS) entry which is preliminary data.</text>
</comment>